<keyword evidence="9" id="KW-1185">Reference proteome</keyword>
<feature type="transmembrane region" description="Helical" evidence="6">
    <location>
        <begin position="193"/>
        <end position="214"/>
    </location>
</feature>
<dbReference type="EMBL" id="RSCD01000016">
    <property type="protein sequence ID" value="RSH88850.1"/>
    <property type="molecule type" value="Genomic_DNA"/>
</dbReference>
<evidence type="ECO:0000313" key="8">
    <source>
        <dbReference type="EMBL" id="RSH88850.1"/>
    </source>
</evidence>
<comment type="caution">
    <text evidence="8">The sequence shown here is derived from an EMBL/GenBank/DDBJ whole genome shotgun (WGS) entry which is preliminary data.</text>
</comment>
<evidence type="ECO:0000256" key="1">
    <source>
        <dbReference type="ARBA" id="ARBA00004167"/>
    </source>
</evidence>
<comment type="subcellular location">
    <subcellularLocation>
        <location evidence="1">Membrane</location>
        <topology evidence="1">Single-pass membrane protein</topology>
    </subcellularLocation>
</comment>
<proteinExistence type="predicted"/>
<keyword evidence="3 6" id="KW-1133">Transmembrane helix</keyword>
<dbReference type="PANTHER" id="PTHR15549">
    <property type="entry name" value="PAIRED IMMUNOGLOBULIN-LIKE TYPE 2 RECEPTOR"/>
    <property type="match status" value="1"/>
</dbReference>
<keyword evidence="2 6" id="KW-0812">Transmembrane</keyword>
<feature type="region of interest" description="Disordered" evidence="5">
    <location>
        <begin position="383"/>
        <end position="413"/>
    </location>
</feature>
<accession>A0A427YCI9</accession>
<evidence type="ECO:0000313" key="9">
    <source>
        <dbReference type="Proteomes" id="UP000279259"/>
    </source>
</evidence>
<dbReference type="Proteomes" id="UP000279259">
    <property type="component" value="Unassembled WGS sequence"/>
</dbReference>
<sequence>MRLIALTLPVLPALVVAHYQPQLARHRNEMRNLDLGARAGLLDGLLGGGSSSADSSTAAPSSDVASSTAAHSSAAASSVAASSSITSGPASSAVSSSGALPSGASASVSGSQSVSSNGTASVSSTASSSAVSSAASSSAQGVSTSVNAAGQTVVITQTYIPSVSTVIASSVSAAAASSTSTTPASGSPISTGAIIGISVGVGAVVIGLIALAIWRMKRRGQDLDEAIRWPELNRHGDSDAHHALPARQTGQHGIETSPLERTLSNSSSLFRETMGGQVPSPHSAVPMALNGSNFGAASSLDYPYDEKVMGDLGSSPTPGYYSGLTAHPHMANEHEMQSLHAGQHVGVDDVVGPHEMDEDYTTYPPVMGHNGHPAAMAGAGVYDSGSEDGEPHGAGAAARQMTVTNPDHVTYGR</sequence>
<keyword evidence="7" id="KW-0732">Signal</keyword>
<protein>
    <recommendedName>
        <fullName evidence="10">Mid2 domain-containing protein</fullName>
    </recommendedName>
</protein>
<gene>
    <name evidence="8" type="ORF">EHS25_003078</name>
</gene>
<dbReference type="AlphaFoldDB" id="A0A427YCI9"/>
<dbReference type="STRING" id="1890683.A0A427YCI9"/>
<evidence type="ECO:0000256" key="3">
    <source>
        <dbReference type="ARBA" id="ARBA00022989"/>
    </source>
</evidence>
<feature type="signal peptide" evidence="7">
    <location>
        <begin position="1"/>
        <end position="17"/>
    </location>
</feature>
<reference evidence="8 9" key="1">
    <citation type="submission" date="2018-11" db="EMBL/GenBank/DDBJ databases">
        <title>Genome sequence of Saitozyma podzolica DSM 27192.</title>
        <authorList>
            <person name="Aliyu H."/>
            <person name="Gorte O."/>
            <person name="Ochsenreither K."/>
        </authorList>
    </citation>
    <scope>NUCLEOTIDE SEQUENCE [LARGE SCALE GENOMIC DNA]</scope>
    <source>
        <strain evidence="8 9">DSM 27192</strain>
    </source>
</reference>
<dbReference type="GO" id="GO:0071944">
    <property type="term" value="C:cell periphery"/>
    <property type="evidence" value="ECO:0007669"/>
    <property type="project" value="UniProtKB-ARBA"/>
</dbReference>
<evidence type="ECO:0000256" key="2">
    <source>
        <dbReference type="ARBA" id="ARBA00022692"/>
    </source>
</evidence>
<name>A0A427YCI9_9TREE</name>
<evidence type="ECO:0000256" key="6">
    <source>
        <dbReference type="SAM" id="Phobius"/>
    </source>
</evidence>
<dbReference type="GO" id="GO:0016020">
    <property type="term" value="C:membrane"/>
    <property type="evidence" value="ECO:0007669"/>
    <property type="project" value="UniProtKB-SubCell"/>
</dbReference>
<evidence type="ECO:0000256" key="4">
    <source>
        <dbReference type="ARBA" id="ARBA00023136"/>
    </source>
</evidence>
<keyword evidence="4 6" id="KW-0472">Membrane</keyword>
<feature type="region of interest" description="Disordered" evidence="5">
    <location>
        <begin position="235"/>
        <end position="258"/>
    </location>
</feature>
<dbReference type="OrthoDB" id="2576541at2759"/>
<dbReference type="InterPro" id="IPR051694">
    <property type="entry name" value="Immunoregulatory_rcpt-like"/>
</dbReference>
<feature type="chain" id="PRO_5019074165" description="Mid2 domain-containing protein" evidence="7">
    <location>
        <begin position="18"/>
        <end position="413"/>
    </location>
</feature>
<evidence type="ECO:0008006" key="10">
    <source>
        <dbReference type="Google" id="ProtNLM"/>
    </source>
</evidence>
<evidence type="ECO:0000256" key="5">
    <source>
        <dbReference type="SAM" id="MobiDB-lite"/>
    </source>
</evidence>
<organism evidence="8 9">
    <name type="scientific">Saitozyma podzolica</name>
    <dbReference type="NCBI Taxonomy" id="1890683"/>
    <lineage>
        <taxon>Eukaryota</taxon>
        <taxon>Fungi</taxon>
        <taxon>Dikarya</taxon>
        <taxon>Basidiomycota</taxon>
        <taxon>Agaricomycotina</taxon>
        <taxon>Tremellomycetes</taxon>
        <taxon>Tremellales</taxon>
        <taxon>Trimorphomycetaceae</taxon>
        <taxon>Saitozyma</taxon>
    </lineage>
</organism>
<evidence type="ECO:0000256" key="7">
    <source>
        <dbReference type="SAM" id="SignalP"/>
    </source>
</evidence>